<dbReference type="RefSeq" id="WP_249972168.1">
    <property type="nucleotide sequence ID" value="NZ_JAMFLZ010000002.1"/>
</dbReference>
<gene>
    <name evidence="1" type="ORF">M3P09_04390</name>
</gene>
<name>A0ABT0QB66_9FLAO</name>
<dbReference type="SUPFAM" id="SSF49464">
    <property type="entry name" value="Carboxypeptidase regulatory domain-like"/>
    <property type="match status" value="1"/>
</dbReference>
<dbReference type="EMBL" id="JAMFLZ010000002">
    <property type="protein sequence ID" value="MCL6294217.1"/>
    <property type="molecule type" value="Genomic_DNA"/>
</dbReference>
<evidence type="ECO:0000313" key="1">
    <source>
        <dbReference type="EMBL" id="MCL6294217.1"/>
    </source>
</evidence>
<evidence type="ECO:0000313" key="2">
    <source>
        <dbReference type="Proteomes" id="UP001165381"/>
    </source>
</evidence>
<dbReference type="Proteomes" id="UP001165381">
    <property type="component" value="Unassembled WGS sequence"/>
</dbReference>
<organism evidence="1 2">
    <name type="scientific">Jejuia spongiicola</name>
    <dbReference type="NCBI Taxonomy" id="2942207"/>
    <lineage>
        <taxon>Bacteria</taxon>
        <taxon>Pseudomonadati</taxon>
        <taxon>Bacteroidota</taxon>
        <taxon>Flavobacteriia</taxon>
        <taxon>Flavobacteriales</taxon>
        <taxon>Flavobacteriaceae</taxon>
        <taxon>Jejuia</taxon>
    </lineage>
</organism>
<dbReference type="InterPro" id="IPR008969">
    <property type="entry name" value="CarboxyPept-like_regulatory"/>
</dbReference>
<dbReference type="Pfam" id="PF13715">
    <property type="entry name" value="CarbopepD_reg_2"/>
    <property type="match status" value="1"/>
</dbReference>
<accession>A0ABT0QB66</accession>
<proteinExistence type="predicted"/>
<sequence>MVQKLAFLLFALLSFVIHGQTINRIEVKGLITSSVNEVENVTVYNTSSNKGAITNAKGEFVIKIALNDIIEISALQFETVSVNIDAETIESKQLKIHLVEQVNTLDAVLLSSGLSGNIETDILNVKTVDPIAIDMGNMNIDYEYNDDNAFDNSVVNNHLTSILDPEARNYLPDVGKILKLILKKNPLSFRKKLFEKQVEEKMPRDLLDVYSNKNLNETFNIPLDEVDQFLAFIDKNGMNFELLEDENEVYLIDFLIKQSKAFLKLKDAKN</sequence>
<reference evidence="1" key="1">
    <citation type="submission" date="2022-05" db="EMBL/GenBank/DDBJ databases">
        <authorList>
            <person name="Park J.-S."/>
        </authorList>
    </citation>
    <scope>NUCLEOTIDE SEQUENCE</scope>
    <source>
        <strain evidence="1">2012CJ34-3</strain>
    </source>
</reference>
<comment type="caution">
    <text evidence="1">The sequence shown here is derived from an EMBL/GenBank/DDBJ whole genome shotgun (WGS) entry which is preliminary data.</text>
</comment>
<protein>
    <submittedName>
        <fullName evidence="1">Carboxypeptidase-like regulatory domain-containing protein</fullName>
    </submittedName>
</protein>
<keyword evidence="2" id="KW-1185">Reference proteome</keyword>